<evidence type="ECO:0000313" key="5">
    <source>
        <dbReference type="Proteomes" id="UP001575181"/>
    </source>
</evidence>
<gene>
    <name evidence="4" type="ORF">ACERLL_15365</name>
</gene>
<keyword evidence="1" id="KW-0485">Methanol utilization</keyword>
<dbReference type="PIRSF" id="PIRSF029163">
    <property type="entry name" value="Meth_DH_beta"/>
    <property type="match status" value="1"/>
</dbReference>
<evidence type="ECO:0000256" key="2">
    <source>
        <dbReference type="SAM" id="MobiDB-lite"/>
    </source>
</evidence>
<dbReference type="RefSeq" id="WP_373657043.1">
    <property type="nucleotide sequence ID" value="NZ_JBGUAW010000011.1"/>
</dbReference>
<protein>
    <recommendedName>
        <fullName evidence="1">Methanol dehydrogenase [cytochrome c] subunit 2</fullName>
        <ecNumber evidence="1">1.1.2.7</ecNumber>
    </recommendedName>
    <alternativeName>
        <fullName evidence="1">MDH small subunit beta</fullName>
    </alternativeName>
    <alternativeName>
        <fullName evidence="1">MDH-associated peptide</fullName>
    </alternativeName>
    <alternativeName>
        <fullName evidence="1">MEDH</fullName>
    </alternativeName>
</protein>
<evidence type="ECO:0000256" key="3">
    <source>
        <dbReference type="SAM" id="SignalP"/>
    </source>
</evidence>
<dbReference type="InterPro" id="IPR003420">
    <property type="entry name" value="Meth_DH_bsu"/>
</dbReference>
<dbReference type="EMBL" id="JBGUAW010000011">
    <property type="protein sequence ID" value="MFA9462196.1"/>
    <property type="molecule type" value="Genomic_DNA"/>
</dbReference>
<evidence type="ECO:0000256" key="1">
    <source>
        <dbReference type="PIRNR" id="PIRNR029163"/>
    </source>
</evidence>
<comment type="catalytic activity">
    <reaction evidence="1">
        <text>2 Fe(III)-[cytochrome cL] + a primary alcohol = 2 Fe(II)-[cytochrome cL] + an aldehyde + 2 H(+)</text>
        <dbReference type="Rhea" id="RHEA:51004"/>
        <dbReference type="Rhea" id="RHEA-COMP:12863"/>
        <dbReference type="Rhea" id="RHEA-COMP:12864"/>
        <dbReference type="ChEBI" id="CHEBI:15378"/>
        <dbReference type="ChEBI" id="CHEBI:15734"/>
        <dbReference type="ChEBI" id="CHEBI:17478"/>
        <dbReference type="ChEBI" id="CHEBI:29033"/>
        <dbReference type="ChEBI" id="CHEBI:29034"/>
        <dbReference type="EC" id="1.1.2.7"/>
    </reaction>
</comment>
<sequence length="98" mass="11019">MKSKTTILGASFITLAGLLTVGPAMAYDGTNCEAPGQCWEPKPGFPEKVEGTKYDPKHKESELNKQQESIQAMEKRNAMRVEHFKETGNWVYDVEKLK</sequence>
<evidence type="ECO:0000313" key="4">
    <source>
        <dbReference type="EMBL" id="MFA9462196.1"/>
    </source>
</evidence>
<reference evidence="4 5" key="1">
    <citation type="submission" date="2024-08" db="EMBL/GenBank/DDBJ databases">
        <title>Whole-genome sequencing of halo(alkali)philic microorganisms from hypersaline lakes.</title>
        <authorList>
            <person name="Sorokin D.Y."/>
            <person name="Merkel A.Y."/>
            <person name="Messina E."/>
            <person name="Yakimov M."/>
        </authorList>
    </citation>
    <scope>NUCLEOTIDE SEQUENCE [LARGE SCALE GENOMIC DNA]</scope>
    <source>
        <strain evidence="4 5">Cl-TMA</strain>
    </source>
</reference>
<keyword evidence="3" id="KW-0732">Signal</keyword>
<feature type="compositionally biased region" description="Basic and acidic residues" evidence="2">
    <location>
        <begin position="45"/>
        <end position="65"/>
    </location>
</feature>
<feature type="region of interest" description="Disordered" evidence="2">
    <location>
        <begin position="44"/>
        <end position="65"/>
    </location>
</feature>
<accession>A0ABV4TXZ7</accession>
<feature type="signal peptide" evidence="3">
    <location>
        <begin position="1"/>
        <end position="26"/>
    </location>
</feature>
<name>A0ABV4TXZ7_9GAMM</name>
<dbReference type="Gene3D" id="4.10.160.10">
    <property type="entry name" value="Methanol dehydrogenase, beta subunit"/>
    <property type="match status" value="1"/>
</dbReference>
<dbReference type="SUPFAM" id="SSF48666">
    <property type="entry name" value="Methanol dehydrogenase subunit"/>
    <property type="match status" value="1"/>
</dbReference>
<comment type="similarity">
    <text evidence="1">Belongs to the methanol dehydrogenase subunit 2 family.</text>
</comment>
<feature type="chain" id="PRO_5046319030" description="Methanol dehydrogenase [cytochrome c] subunit 2" evidence="3">
    <location>
        <begin position="27"/>
        <end position="98"/>
    </location>
</feature>
<dbReference type="Pfam" id="PF02315">
    <property type="entry name" value="MDH"/>
    <property type="match status" value="1"/>
</dbReference>
<dbReference type="EC" id="1.1.2.7" evidence="1"/>
<organism evidence="4 5">
    <name type="scientific">Thiohalorhabdus methylotrophus</name>
    <dbReference type="NCBI Taxonomy" id="3242694"/>
    <lineage>
        <taxon>Bacteria</taxon>
        <taxon>Pseudomonadati</taxon>
        <taxon>Pseudomonadota</taxon>
        <taxon>Gammaproteobacteria</taxon>
        <taxon>Thiohalorhabdales</taxon>
        <taxon>Thiohalorhabdaceae</taxon>
        <taxon>Thiohalorhabdus</taxon>
    </lineage>
</organism>
<dbReference type="InterPro" id="IPR036557">
    <property type="entry name" value="Meth_DH_bsu_sf"/>
</dbReference>
<proteinExistence type="inferred from homology"/>
<comment type="subunit">
    <text evidence="1">Heterotetramer composed of 2 alpha and 2 beta subunits.</text>
</comment>
<keyword evidence="1" id="KW-0560">Oxidoreductase</keyword>
<dbReference type="Proteomes" id="UP001575181">
    <property type="component" value="Unassembled WGS sequence"/>
</dbReference>
<comment type="function">
    <text evidence="1">Catalyzes the oxidation of primary alcohols including methanol.</text>
</comment>
<comment type="caution">
    <text evidence="4">The sequence shown here is derived from an EMBL/GenBank/DDBJ whole genome shotgun (WGS) entry which is preliminary data.</text>
</comment>
<keyword evidence="5" id="KW-1185">Reference proteome</keyword>